<gene>
    <name evidence="1" type="ORF">BZK31_22290</name>
</gene>
<protein>
    <submittedName>
        <fullName evidence="1">Uncharacterized protein</fullName>
    </submittedName>
</protein>
<evidence type="ECO:0000313" key="2">
    <source>
        <dbReference type="Proteomes" id="UP000192815"/>
    </source>
</evidence>
<dbReference type="Proteomes" id="UP000192815">
    <property type="component" value="Unassembled WGS sequence"/>
</dbReference>
<accession>A0A1X0N244</accession>
<sequence length="59" mass="6737">MVTAGYVARIVVLGLFDVIPTMSNTKVFMAGQWLRKKLIQYSLPRKTEVLQSFHRRSGP</sequence>
<comment type="caution">
    <text evidence="1">The sequence shown here is derived from an EMBL/GenBank/DDBJ whole genome shotgun (WGS) entry which is preliminary data.</text>
</comment>
<dbReference type="AlphaFoldDB" id="A0A1X0N244"/>
<reference evidence="2" key="1">
    <citation type="submission" date="2017-02" db="EMBL/GenBank/DDBJ databases">
        <title>Pseudomonas floridae sp. nov., a novel pathogenic bacterial species isolated from tomato.</title>
        <authorList>
            <person name="Timilsina S."/>
            <person name="Vallad G.E."/>
            <person name="Jones J.B."/>
        </authorList>
    </citation>
    <scope>NUCLEOTIDE SEQUENCE [LARGE SCALE GENOMIC DNA]</scope>
    <source>
        <strain evidence="2">GEV388</strain>
    </source>
</reference>
<dbReference type="EMBL" id="MUIO01000096">
    <property type="protein sequence ID" value="ORC56609.1"/>
    <property type="molecule type" value="Genomic_DNA"/>
</dbReference>
<evidence type="ECO:0000313" key="1">
    <source>
        <dbReference type="EMBL" id="ORC56609.1"/>
    </source>
</evidence>
<organism evidence="1 2">
    <name type="scientific">Pseudomonas floridensis</name>
    <dbReference type="NCBI Taxonomy" id="1958950"/>
    <lineage>
        <taxon>Bacteria</taxon>
        <taxon>Pseudomonadati</taxon>
        <taxon>Pseudomonadota</taxon>
        <taxon>Gammaproteobacteria</taxon>
        <taxon>Pseudomonadales</taxon>
        <taxon>Pseudomonadaceae</taxon>
        <taxon>Pseudomonas</taxon>
    </lineage>
</organism>
<proteinExistence type="predicted"/>
<name>A0A1X0N244_9PSED</name>
<keyword evidence="2" id="KW-1185">Reference proteome</keyword>